<dbReference type="EMBL" id="SMDR01000003">
    <property type="protein sequence ID" value="TNJ33129.1"/>
    <property type="molecule type" value="Genomic_DNA"/>
</dbReference>
<keyword evidence="1" id="KW-0732">Signal</keyword>
<gene>
    <name evidence="3" type="ORF">E1B00_12555</name>
</gene>
<dbReference type="InterPro" id="IPR045497">
    <property type="entry name" value="DUF6438"/>
</dbReference>
<protein>
    <recommendedName>
        <fullName evidence="2">DUF6438 domain-containing protein</fullName>
    </recommendedName>
</protein>
<proteinExistence type="predicted"/>
<feature type="chain" id="PRO_5022909988" description="DUF6438 domain-containing protein" evidence="1">
    <location>
        <begin position="20"/>
        <end position="160"/>
    </location>
</feature>
<reference evidence="3 4" key="1">
    <citation type="submission" date="2019-03" db="EMBL/GenBank/DDBJ databases">
        <title>Arenimonas daejeonensis sp. nov., isolated from compost.</title>
        <authorList>
            <person name="Jeon C.O."/>
        </authorList>
    </citation>
    <scope>NUCLEOTIDE SEQUENCE [LARGE SCALE GENOMIC DNA]</scope>
    <source>
        <strain evidence="3 4">R29</strain>
    </source>
</reference>
<feature type="domain" description="DUF6438" evidence="2">
    <location>
        <begin position="24"/>
        <end position="125"/>
    </location>
</feature>
<evidence type="ECO:0000313" key="4">
    <source>
        <dbReference type="Proteomes" id="UP000305760"/>
    </source>
</evidence>
<dbReference type="Proteomes" id="UP000305760">
    <property type="component" value="Unassembled WGS sequence"/>
</dbReference>
<accession>A0A5C4RQC0</accession>
<dbReference type="RefSeq" id="WP_139449300.1">
    <property type="nucleotide sequence ID" value="NZ_SMDR01000003.1"/>
</dbReference>
<feature type="signal peptide" evidence="1">
    <location>
        <begin position="1"/>
        <end position="19"/>
    </location>
</feature>
<evidence type="ECO:0000313" key="3">
    <source>
        <dbReference type="EMBL" id="TNJ33129.1"/>
    </source>
</evidence>
<keyword evidence="4" id="KW-1185">Reference proteome</keyword>
<dbReference type="AlphaFoldDB" id="A0A5C4RQC0"/>
<dbReference type="PROSITE" id="PS51257">
    <property type="entry name" value="PROKAR_LIPOPROTEIN"/>
    <property type="match status" value="1"/>
</dbReference>
<sequence>MRVRISIAASLLLTGCATTGEFTAISVDRLPGYGNTPSYTVEVRRDGSVKYEGRTNVKEDGVEYGSITTEDWILLEAALSGSGFSKMQDSYGNSSVGCTSTWNHHPTIKVTVTRGQSSKTVSYYTGCWGLREGSIISWLADTTDMVAGSGRWVYETLEDF</sequence>
<organism evidence="3 4">
    <name type="scientific">Arenimonas terrae</name>
    <dbReference type="NCBI Taxonomy" id="2546226"/>
    <lineage>
        <taxon>Bacteria</taxon>
        <taxon>Pseudomonadati</taxon>
        <taxon>Pseudomonadota</taxon>
        <taxon>Gammaproteobacteria</taxon>
        <taxon>Lysobacterales</taxon>
        <taxon>Lysobacteraceae</taxon>
        <taxon>Arenimonas</taxon>
    </lineage>
</organism>
<dbReference type="Pfam" id="PF20033">
    <property type="entry name" value="DUF6438"/>
    <property type="match status" value="1"/>
</dbReference>
<evidence type="ECO:0000259" key="2">
    <source>
        <dbReference type="Pfam" id="PF20033"/>
    </source>
</evidence>
<dbReference type="OrthoDB" id="7172369at2"/>
<evidence type="ECO:0000256" key="1">
    <source>
        <dbReference type="SAM" id="SignalP"/>
    </source>
</evidence>
<comment type="caution">
    <text evidence="3">The sequence shown here is derived from an EMBL/GenBank/DDBJ whole genome shotgun (WGS) entry which is preliminary data.</text>
</comment>
<name>A0A5C4RQC0_9GAMM</name>